<dbReference type="SUPFAM" id="SSF46689">
    <property type="entry name" value="Homeodomain-like"/>
    <property type="match status" value="1"/>
</dbReference>
<dbReference type="OrthoDB" id="114045at2"/>
<comment type="caution">
    <text evidence="3">The sequence shown here is derived from an EMBL/GenBank/DDBJ whole genome shotgun (WGS) entry which is preliminary data.</text>
</comment>
<dbReference type="InterPro" id="IPR036162">
    <property type="entry name" value="Resolvase-like_N_sf"/>
</dbReference>
<dbReference type="InterPro" id="IPR006119">
    <property type="entry name" value="Resolv_N"/>
</dbReference>
<dbReference type="PROSITE" id="PS51736">
    <property type="entry name" value="RECOMBINASES_3"/>
    <property type="match status" value="1"/>
</dbReference>
<name>A0A7C9MU85_9BACT</name>
<evidence type="ECO:0000259" key="2">
    <source>
        <dbReference type="PROSITE" id="PS51736"/>
    </source>
</evidence>
<organism evidence="3 4">
    <name type="scientific">Solidesulfovibrio aerotolerans</name>
    <dbReference type="NCBI Taxonomy" id="295255"/>
    <lineage>
        <taxon>Bacteria</taxon>
        <taxon>Pseudomonadati</taxon>
        <taxon>Thermodesulfobacteriota</taxon>
        <taxon>Desulfovibrionia</taxon>
        <taxon>Desulfovibrionales</taxon>
        <taxon>Desulfovibrionaceae</taxon>
        <taxon>Solidesulfovibrio</taxon>
    </lineage>
</organism>
<dbReference type="CDD" id="cd03768">
    <property type="entry name" value="SR_ResInv"/>
    <property type="match status" value="1"/>
</dbReference>
<keyword evidence="4" id="KW-1185">Reference proteome</keyword>
<dbReference type="PANTHER" id="PTHR30461">
    <property type="entry name" value="DNA-INVERTASE FROM LAMBDOID PROPHAGE"/>
    <property type="match status" value="1"/>
</dbReference>
<dbReference type="RefSeq" id="WP_160959144.1">
    <property type="nucleotide sequence ID" value="NZ_WVUD01000005.1"/>
</dbReference>
<dbReference type="Proteomes" id="UP000482487">
    <property type="component" value="Unassembled WGS sequence"/>
</dbReference>
<dbReference type="Pfam" id="PF00239">
    <property type="entry name" value="Resolvase"/>
    <property type="match status" value="1"/>
</dbReference>
<dbReference type="InterPro" id="IPR050639">
    <property type="entry name" value="SSR_resolvase"/>
</dbReference>
<sequence>MTGQHVGYIRTSATDQNLARQLDGINLDRLFEEQASAKDTKRPVLQECLAYVRTGDFLHVHSVDRLCRNLSDLLNIVTELVNKGVCIKFHKENLSFGCGESDSISKLMLSILGAVAGFERDMIKERQREGIAIAKRQGKHLGRKSILDENQITQLMARISGGEDKSALAREYGVSRATLYNVIGRKEKKQ</sequence>
<evidence type="ECO:0000256" key="1">
    <source>
        <dbReference type="ARBA" id="ARBA00009913"/>
    </source>
</evidence>
<comment type="similarity">
    <text evidence="1">Belongs to the site-specific recombinase resolvase family.</text>
</comment>
<dbReference type="GO" id="GO:0003677">
    <property type="term" value="F:DNA binding"/>
    <property type="evidence" value="ECO:0007669"/>
    <property type="project" value="InterPro"/>
</dbReference>
<dbReference type="InterPro" id="IPR009057">
    <property type="entry name" value="Homeodomain-like_sf"/>
</dbReference>
<dbReference type="PANTHER" id="PTHR30461:SF26">
    <property type="entry name" value="RESOLVASE HOMOLOG YNEB"/>
    <property type="match status" value="1"/>
</dbReference>
<proteinExistence type="inferred from homology"/>
<protein>
    <submittedName>
        <fullName evidence="3">Recombinase family protein</fullName>
    </submittedName>
</protein>
<dbReference type="SMART" id="SM00857">
    <property type="entry name" value="Resolvase"/>
    <property type="match status" value="1"/>
</dbReference>
<dbReference type="Gene3D" id="1.10.10.60">
    <property type="entry name" value="Homeodomain-like"/>
    <property type="match status" value="1"/>
</dbReference>
<dbReference type="AlphaFoldDB" id="A0A7C9MU85"/>
<dbReference type="CDD" id="cd00569">
    <property type="entry name" value="HTH_Hin_like"/>
    <property type="match status" value="1"/>
</dbReference>
<gene>
    <name evidence="3" type="ORF">GTA51_04785</name>
</gene>
<evidence type="ECO:0000313" key="4">
    <source>
        <dbReference type="Proteomes" id="UP000482487"/>
    </source>
</evidence>
<feature type="domain" description="Resolvase/invertase-type recombinase catalytic" evidence="2">
    <location>
        <begin position="4"/>
        <end position="138"/>
    </location>
</feature>
<reference evidence="3 4" key="1">
    <citation type="submission" date="2020-01" db="EMBL/GenBank/DDBJ databases">
        <title>Genome sequence of Desulfovibrio aerotolerans DSM 16695(T).</title>
        <authorList>
            <person name="Karnachuk O."/>
            <person name="Avakyan M."/>
            <person name="Mardanov A."/>
            <person name="Kadnikov V."/>
            <person name="Ravin N."/>
        </authorList>
    </citation>
    <scope>NUCLEOTIDE SEQUENCE [LARGE SCALE GENOMIC DNA]</scope>
    <source>
        <strain evidence="3 4">DSM 16695</strain>
    </source>
</reference>
<dbReference type="Gene3D" id="3.40.50.1390">
    <property type="entry name" value="Resolvase, N-terminal catalytic domain"/>
    <property type="match status" value="1"/>
</dbReference>
<dbReference type="Pfam" id="PF02796">
    <property type="entry name" value="HTH_7"/>
    <property type="match status" value="1"/>
</dbReference>
<dbReference type="EMBL" id="WVUD01000005">
    <property type="protein sequence ID" value="MYL82454.1"/>
    <property type="molecule type" value="Genomic_DNA"/>
</dbReference>
<accession>A0A7C9MU85</accession>
<dbReference type="SUPFAM" id="SSF53041">
    <property type="entry name" value="Resolvase-like"/>
    <property type="match status" value="1"/>
</dbReference>
<dbReference type="GO" id="GO:0000150">
    <property type="term" value="F:DNA strand exchange activity"/>
    <property type="evidence" value="ECO:0007669"/>
    <property type="project" value="InterPro"/>
</dbReference>
<dbReference type="InterPro" id="IPR006120">
    <property type="entry name" value="Resolvase_HTH_dom"/>
</dbReference>
<evidence type="ECO:0000313" key="3">
    <source>
        <dbReference type="EMBL" id="MYL82454.1"/>
    </source>
</evidence>